<dbReference type="Pfam" id="PF00795">
    <property type="entry name" value="CN_hydrolase"/>
    <property type="match status" value="1"/>
</dbReference>
<keyword evidence="5" id="KW-1185">Reference proteome</keyword>
<reference evidence="4" key="2">
    <citation type="submission" date="2023-03" db="EMBL/GenBank/DDBJ databases">
        <authorList>
            <person name="Inwood S.N."/>
            <person name="Skelly J.G."/>
            <person name="Guhlin J."/>
            <person name="Harrop T.W.R."/>
            <person name="Goldson S.G."/>
            <person name="Dearden P.K."/>
        </authorList>
    </citation>
    <scope>NUCLEOTIDE SEQUENCE</scope>
    <source>
        <strain evidence="4">Irish</strain>
        <tissue evidence="4">Whole body</tissue>
    </source>
</reference>
<dbReference type="EMBL" id="JAQQBS010001422">
    <property type="protein sequence ID" value="KAK0164545.1"/>
    <property type="molecule type" value="Genomic_DNA"/>
</dbReference>
<dbReference type="PANTHER" id="PTHR10609:SF14">
    <property type="entry name" value="BIOTINIDASE"/>
    <property type="match status" value="1"/>
</dbReference>
<evidence type="ECO:0000259" key="3">
    <source>
        <dbReference type="PROSITE" id="PS50263"/>
    </source>
</evidence>
<dbReference type="PROSITE" id="PS50263">
    <property type="entry name" value="CN_HYDROLASE"/>
    <property type="match status" value="1"/>
</dbReference>
<sequence>MRLFVFISKMVYACLIGILFFTKITLQASTPTSTYYVGAVVEYFPFSNGTNSSAIINENAKNYIKFINTAYENDVDIIVFPESSLIMKLRTNSSDRNYDLYTSSYIPDPEDNKVPCNDSSSNVLPAIGSISCAAKQYSMYVVINVIEEVNCTGDKCPENGHLLYNTNVVFDRNGAVIARYRKWNLYGEPKLNRTEKPELSYFHSDFNVTFGQFICFDILFKTPALNLVKDNNITDILFSNHWFSELPYLTSNAIQSGYSFNYDLNFLGSGFNTPSTGSGGSGIYAGRDGVIKNIWSEKRINAMIIAKIPKIINGRREYLLNRYDAKTIVFSSSEIPTINGSEPVPQMELMKDNLKAYKTVILKQHTGIQNSTLCNNGFCCHFNIQTEHRKNLIRPKLNYYRHRLAVFNGVRSFESGNTNGIEVCSIVACTNLTLKSCSRRLKINSKIVNPIIFHSIIISGKFENSQNVSRFPLSLTYNMNQLKVSDFEFTTNKFNATHNEIRYVLTKPHDDLMTFAIYGRNFTGDGLPKTLPPKKKKHLNQV</sequence>
<organism evidence="4 5">
    <name type="scientific">Microctonus aethiopoides</name>
    <dbReference type="NCBI Taxonomy" id="144406"/>
    <lineage>
        <taxon>Eukaryota</taxon>
        <taxon>Metazoa</taxon>
        <taxon>Ecdysozoa</taxon>
        <taxon>Arthropoda</taxon>
        <taxon>Hexapoda</taxon>
        <taxon>Insecta</taxon>
        <taxon>Pterygota</taxon>
        <taxon>Neoptera</taxon>
        <taxon>Endopterygota</taxon>
        <taxon>Hymenoptera</taxon>
        <taxon>Apocrita</taxon>
        <taxon>Ichneumonoidea</taxon>
        <taxon>Braconidae</taxon>
        <taxon>Euphorinae</taxon>
        <taxon>Microctonus</taxon>
    </lineage>
</organism>
<evidence type="ECO:0000313" key="5">
    <source>
        <dbReference type="Proteomes" id="UP001168990"/>
    </source>
</evidence>
<dbReference type="InterPro" id="IPR036526">
    <property type="entry name" value="C-N_Hydrolase_sf"/>
</dbReference>
<keyword evidence="2" id="KW-0378">Hydrolase</keyword>
<dbReference type="InterPro" id="IPR043957">
    <property type="entry name" value="Vanin_C"/>
</dbReference>
<dbReference type="Gene3D" id="3.60.110.10">
    <property type="entry name" value="Carbon-nitrogen hydrolase"/>
    <property type="match status" value="1"/>
</dbReference>
<dbReference type="AlphaFoldDB" id="A0AA39KK73"/>
<protein>
    <recommendedName>
        <fullName evidence="3">CN hydrolase domain-containing protein</fullName>
    </recommendedName>
</protein>
<accession>A0AA39KK73</accession>
<dbReference type="InterPro" id="IPR003010">
    <property type="entry name" value="C-N_Hydrolase"/>
</dbReference>
<feature type="domain" description="CN hydrolase" evidence="3">
    <location>
        <begin position="36"/>
        <end position="310"/>
    </location>
</feature>
<dbReference type="Pfam" id="PF19018">
    <property type="entry name" value="Vanin_C"/>
    <property type="match status" value="1"/>
</dbReference>
<dbReference type="PANTHER" id="PTHR10609">
    <property type="entry name" value="BIOTINIDASE-RELATED"/>
    <property type="match status" value="1"/>
</dbReference>
<evidence type="ECO:0000313" key="4">
    <source>
        <dbReference type="EMBL" id="KAK0164545.1"/>
    </source>
</evidence>
<proteinExistence type="inferred from homology"/>
<dbReference type="InterPro" id="IPR040154">
    <property type="entry name" value="Biotinidase/VNN"/>
</dbReference>
<dbReference type="Proteomes" id="UP001168990">
    <property type="component" value="Unassembled WGS sequence"/>
</dbReference>
<evidence type="ECO:0000256" key="2">
    <source>
        <dbReference type="ARBA" id="ARBA00022801"/>
    </source>
</evidence>
<reference evidence="4" key="1">
    <citation type="journal article" date="2023" name="bioRxiv">
        <title>Scaffold-level genome assemblies of two parasitoid biocontrol wasps reveal the parthenogenesis mechanism and an associated novel virus.</title>
        <authorList>
            <person name="Inwood S."/>
            <person name="Skelly J."/>
            <person name="Guhlin J."/>
            <person name="Harrop T."/>
            <person name="Goldson S."/>
            <person name="Dearden P."/>
        </authorList>
    </citation>
    <scope>NUCLEOTIDE SEQUENCE</scope>
    <source>
        <strain evidence="4">Irish</strain>
        <tissue evidence="4">Whole body</tissue>
    </source>
</reference>
<comment type="caution">
    <text evidence="4">The sequence shown here is derived from an EMBL/GenBank/DDBJ whole genome shotgun (WGS) entry which is preliminary data.</text>
</comment>
<comment type="similarity">
    <text evidence="1">Belongs to the carbon-nitrogen hydrolase superfamily. BTD/VNN family.</text>
</comment>
<dbReference type="GO" id="GO:0016787">
    <property type="term" value="F:hydrolase activity"/>
    <property type="evidence" value="ECO:0007669"/>
    <property type="project" value="UniProtKB-KW"/>
</dbReference>
<dbReference type="SUPFAM" id="SSF56317">
    <property type="entry name" value="Carbon-nitrogen hydrolase"/>
    <property type="match status" value="1"/>
</dbReference>
<name>A0AA39KK73_9HYME</name>
<gene>
    <name evidence="4" type="ORF">PV328_003161</name>
</gene>
<evidence type="ECO:0000256" key="1">
    <source>
        <dbReference type="ARBA" id="ARBA00008225"/>
    </source>
</evidence>